<accession>A0A4R3L255</accession>
<keyword evidence="2" id="KW-0472">Membrane</keyword>
<feature type="coiled-coil region" evidence="1">
    <location>
        <begin position="101"/>
        <end position="169"/>
    </location>
</feature>
<organism evidence="4 5">
    <name type="scientific">Hazenella coriacea</name>
    <dbReference type="NCBI Taxonomy" id="1179467"/>
    <lineage>
        <taxon>Bacteria</taxon>
        <taxon>Bacillati</taxon>
        <taxon>Bacillota</taxon>
        <taxon>Bacilli</taxon>
        <taxon>Bacillales</taxon>
        <taxon>Thermoactinomycetaceae</taxon>
        <taxon>Hazenella</taxon>
    </lineage>
</organism>
<reference evidence="4 5" key="1">
    <citation type="submission" date="2019-03" db="EMBL/GenBank/DDBJ databases">
        <title>Genomic Encyclopedia of Type Strains, Phase IV (KMG-IV): sequencing the most valuable type-strain genomes for metagenomic binning, comparative biology and taxonomic classification.</title>
        <authorList>
            <person name="Goeker M."/>
        </authorList>
    </citation>
    <scope>NUCLEOTIDE SEQUENCE [LARGE SCALE GENOMIC DNA]</scope>
    <source>
        <strain evidence="4 5">DSM 45707</strain>
    </source>
</reference>
<protein>
    <submittedName>
        <fullName evidence="4">Uncharacterized protein</fullName>
    </submittedName>
</protein>
<sequence>MWVGAFLICLTLIPLSWVDAAEPTVDEKIESIQKDVNQLKVKEDQLEFLKDETKNFRESVQKERESFQSTFDRYLTILTTLPSVLIAVLGFILIYFFGQSKKELKEDISKLDGEIKESITKLEKEFGEAETNLQKKMDKKIGIADQQISRFLEEQLKDHIEKVDALIRMSERECMYQKSRILVIGTDDQLKEMGEFELKAIRQRGINHIESINLNIEELKKKLEQDSFDILIYHYLGKGGSNDDEGIVDPQVTVIVDLLKRNNQEIPLIVYTYYGEHNWLHREDKKVVDSYRWAVMANMPVTLLGHLFTIAHAFHKEAKIGDSIH</sequence>
<feature type="chain" id="PRO_5020194696" evidence="3">
    <location>
        <begin position="21"/>
        <end position="325"/>
    </location>
</feature>
<proteinExistence type="predicted"/>
<evidence type="ECO:0000256" key="1">
    <source>
        <dbReference type="SAM" id="Coils"/>
    </source>
</evidence>
<name>A0A4R3L255_9BACL</name>
<comment type="caution">
    <text evidence="4">The sequence shown here is derived from an EMBL/GenBank/DDBJ whole genome shotgun (WGS) entry which is preliminary data.</text>
</comment>
<gene>
    <name evidence="4" type="ORF">EDD58_10656</name>
</gene>
<dbReference type="Proteomes" id="UP000294937">
    <property type="component" value="Unassembled WGS sequence"/>
</dbReference>
<evidence type="ECO:0000313" key="5">
    <source>
        <dbReference type="Proteomes" id="UP000294937"/>
    </source>
</evidence>
<dbReference type="AlphaFoldDB" id="A0A4R3L255"/>
<keyword evidence="3" id="KW-0732">Signal</keyword>
<dbReference type="EMBL" id="SMAG01000006">
    <property type="protein sequence ID" value="TCS93623.1"/>
    <property type="molecule type" value="Genomic_DNA"/>
</dbReference>
<evidence type="ECO:0000256" key="3">
    <source>
        <dbReference type="SAM" id="SignalP"/>
    </source>
</evidence>
<keyword evidence="5" id="KW-1185">Reference proteome</keyword>
<feature type="coiled-coil region" evidence="1">
    <location>
        <begin position="32"/>
        <end position="66"/>
    </location>
</feature>
<evidence type="ECO:0000256" key="2">
    <source>
        <dbReference type="SAM" id="Phobius"/>
    </source>
</evidence>
<keyword evidence="1" id="KW-0175">Coiled coil</keyword>
<feature type="signal peptide" evidence="3">
    <location>
        <begin position="1"/>
        <end position="20"/>
    </location>
</feature>
<feature type="transmembrane region" description="Helical" evidence="2">
    <location>
        <begin position="74"/>
        <end position="97"/>
    </location>
</feature>
<keyword evidence="2" id="KW-0812">Transmembrane</keyword>
<evidence type="ECO:0000313" key="4">
    <source>
        <dbReference type="EMBL" id="TCS93623.1"/>
    </source>
</evidence>
<keyword evidence="2" id="KW-1133">Transmembrane helix</keyword>